<organism evidence="13 14">
    <name type="scientific">Riccia sorocarpa</name>
    <dbReference type="NCBI Taxonomy" id="122646"/>
    <lineage>
        <taxon>Eukaryota</taxon>
        <taxon>Viridiplantae</taxon>
        <taxon>Streptophyta</taxon>
        <taxon>Embryophyta</taxon>
        <taxon>Marchantiophyta</taxon>
        <taxon>Marchantiopsida</taxon>
        <taxon>Marchantiidae</taxon>
        <taxon>Marchantiales</taxon>
        <taxon>Ricciaceae</taxon>
        <taxon>Riccia</taxon>
    </lineage>
</organism>
<evidence type="ECO:0000256" key="7">
    <source>
        <dbReference type="ARBA" id="ARBA00023242"/>
    </source>
</evidence>
<feature type="domain" description="N-acetyltransferase ESCO acetyl-transferase" evidence="12">
    <location>
        <begin position="657"/>
        <end position="724"/>
    </location>
</feature>
<keyword evidence="3" id="KW-0808">Transferase</keyword>
<evidence type="ECO:0000256" key="4">
    <source>
        <dbReference type="ARBA" id="ARBA00022723"/>
    </source>
</evidence>
<feature type="compositionally biased region" description="Polar residues" evidence="10">
    <location>
        <begin position="284"/>
        <end position="317"/>
    </location>
</feature>
<sequence length="727" mass="79979">MTLDPEITDGKFKLSEFIDPSVTGKDEADQGLLTYKRRCNTTKRKISEDSSWVKLWNESRSKNVEEVNSRKGKSSRVFAAPQKRRKLFDMWKISRTPSPLVSNMGTKKAVAPKVKRAAGQYFLDLGQKDFSYSTCPVCGLFYARGLEDDEAVHKVFHRNRTKGISCKGWQDERVVRKIGDKGDRIILVLPDDTHHRQKVKEVMDVVEAELGLSPGWLTQKACKVYLYISSSKKIVGCLMVEPIKTAYKLLPTKKQEYVRASQQVPLVQEENSSVAFGEDPNVCETTTSTGSADPLNSTVEDSSDMSVQAGDQNSAGTSKAEACIPETALAGKAGREIPSSEGVDVKVAAAKPSIRKITDFFELRSIPPQTGKENGPANSAASPRCSPPSYMKTERKEGLTSTSCLGPRPSKLPEFFVGARSWSDGGCRSLEEPAKVGLTSLREPDQRQEELKPPASTDHIVKVESSRYKSGQVQVKEEAAEEGENNTRVTELAQRSVIDDGMDEQKFSVNEGSVKPSLQAKHPGFRQEGLSSYLRPKLEVKEETVRGFHDGKDTAELIGSRAAGFASGKIGVQGSMKNEDTPTELGGVQGCGEEEGDDSSVKASVQRTPMEPVGTGAKFLWYGNVKFTREVISRKRLRQEDTEELGSAIVYNSTPIPAVCGVRVIWVSNSERQKGVASHLLDTMRTNFCLGVVLDPSQFAFSQPTTDGRKFAARYCKTDEFLVYTTS</sequence>
<protein>
    <recommendedName>
        <fullName evidence="15">N-acetyltransferase ESCO2</fullName>
    </recommendedName>
</protein>
<evidence type="ECO:0000256" key="1">
    <source>
        <dbReference type="ARBA" id="ARBA00004123"/>
    </source>
</evidence>
<dbReference type="InterPro" id="IPR028005">
    <property type="entry name" value="AcTrfase_ESCO_Znf_dom"/>
</dbReference>
<evidence type="ECO:0000256" key="5">
    <source>
        <dbReference type="ARBA" id="ARBA00022771"/>
    </source>
</evidence>
<comment type="subcellular location">
    <subcellularLocation>
        <location evidence="1">Nucleus</location>
    </subcellularLocation>
</comment>
<evidence type="ECO:0000256" key="2">
    <source>
        <dbReference type="ARBA" id="ARBA00005816"/>
    </source>
</evidence>
<reference evidence="13 14" key="1">
    <citation type="submission" date="2024-09" db="EMBL/GenBank/DDBJ databases">
        <title>Chromosome-scale assembly of Riccia sorocarpa.</title>
        <authorList>
            <person name="Paukszto L."/>
        </authorList>
    </citation>
    <scope>NUCLEOTIDE SEQUENCE [LARGE SCALE GENOMIC DNA]</scope>
    <source>
        <strain evidence="13">LP-2024</strain>
        <tissue evidence="13">Aerial parts of the thallus</tissue>
    </source>
</reference>
<dbReference type="Pfam" id="PF13880">
    <property type="entry name" value="Acetyltransf_13"/>
    <property type="match status" value="1"/>
</dbReference>
<keyword evidence="4" id="KW-0479">Metal-binding</keyword>
<evidence type="ECO:0000313" key="13">
    <source>
        <dbReference type="EMBL" id="KAL3700580.1"/>
    </source>
</evidence>
<dbReference type="PANTHER" id="PTHR45884:SF2">
    <property type="entry name" value="N-ACETYLTRANSFERASE ECO"/>
    <property type="match status" value="1"/>
</dbReference>
<evidence type="ECO:0000256" key="8">
    <source>
        <dbReference type="ARBA" id="ARBA00023306"/>
    </source>
</evidence>
<dbReference type="AlphaFoldDB" id="A0ABD3IDW4"/>
<evidence type="ECO:0000259" key="12">
    <source>
        <dbReference type="Pfam" id="PF13880"/>
    </source>
</evidence>
<dbReference type="Pfam" id="PF13878">
    <property type="entry name" value="zf-C2H2_3"/>
    <property type="match status" value="1"/>
</dbReference>
<evidence type="ECO:0000256" key="3">
    <source>
        <dbReference type="ARBA" id="ARBA00022679"/>
    </source>
</evidence>
<keyword evidence="14" id="KW-1185">Reference proteome</keyword>
<evidence type="ECO:0000313" key="14">
    <source>
        <dbReference type="Proteomes" id="UP001633002"/>
    </source>
</evidence>
<dbReference type="Proteomes" id="UP001633002">
    <property type="component" value="Unassembled WGS sequence"/>
</dbReference>
<feature type="domain" description="N-acetyltransferase ESCO zinc-finger" evidence="11">
    <location>
        <begin position="120"/>
        <end position="159"/>
    </location>
</feature>
<proteinExistence type="inferred from homology"/>
<dbReference type="PANTHER" id="PTHR45884">
    <property type="entry name" value="N-ACETYLTRANSFERASE ECO"/>
    <property type="match status" value="1"/>
</dbReference>
<gene>
    <name evidence="13" type="ORF">R1sor_018602</name>
</gene>
<evidence type="ECO:0008006" key="15">
    <source>
        <dbReference type="Google" id="ProtNLM"/>
    </source>
</evidence>
<comment type="caution">
    <text evidence="13">The sequence shown here is derived from an EMBL/GenBank/DDBJ whole genome shotgun (WGS) entry which is preliminary data.</text>
</comment>
<feature type="region of interest" description="Disordered" evidence="10">
    <location>
        <begin position="573"/>
        <end position="607"/>
    </location>
</feature>
<dbReference type="GO" id="GO:0008270">
    <property type="term" value="F:zinc ion binding"/>
    <property type="evidence" value="ECO:0007669"/>
    <property type="project" value="UniProtKB-KW"/>
</dbReference>
<accession>A0ABD3IDW4</accession>
<name>A0ABD3IDW4_9MARC</name>
<dbReference type="EMBL" id="JBJQOH010000001">
    <property type="protein sequence ID" value="KAL3700580.1"/>
    <property type="molecule type" value="Genomic_DNA"/>
</dbReference>
<keyword evidence="7" id="KW-0539">Nucleus</keyword>
<feature type="region of interest" description="Disordered" evidence="10">
    <location>
        <begin position="284"/>
        <end position="320"/>
    </location>
</feature>
<dbReference type="GO" id="GO:0016746">
    <property type="term" value="F:acyltransferase activity"/>
    <property type="evidence" value="ECO:0007669"/>
    <property type="project" value="UniProtKB-KW"/>
</dbReference>
<evidence type="ECO:0000256" key="9">
    <source>
        <dbReference type="ARBA" id="ARBA00023315"/>
    </source>
</evidence>
<dbReference type="InterPro" id="IPR028009">
    <property type="entry name" value="ESCO_Acetyltransf_dom"/>
</dbReference>
<evidence type="ECO:0000259" key="11">
    <source>
        <dbReference type="Pfam" id="PF13878"/>
    </source>
</evidence>
<keyword evidence="9" id="KW-0012">Acyltransferase</keyword>
<dbReference type="GO" id="GO:0005634">
    <property type="term" value="C:nucleus"/>
    <property type="evidence" value="ECO:0007669"/>
    <property type="project" value="UniProtKB-SubCell"/>
</dbReference>
<comment type="similarity">
    <text evidence="2">Belongs to the acetyltransferase family. ECO subfamily.</text>
</comment>
<keyword evidence="6" id="KW-0862">Zinc</keyword>
<feature type="compositionally biased region" description="Polar residues" evidence="10">
    <location>
        <begin position="367"/>
        <end position="381"/>
    </location>
</feature>
<evidence type="ECO:0000256" key="6">
    <source>
        <dbReference type="ARBA" id="ARBA00022833"/>
    </source>
</evidence>
<keyword evidence="8" id="KW-0131">Cell cycle</keyword>
<evidence type="ECO:0000256" key="10">
    <source>
        <dbReference type="SAM" id="MobiDB-lite"/>
    </source>
</evidence>
<keyword evidence="5" id="KW-0863">Zinc-finger</keyword>
<feature type="region of interest" description="Disordered" evidence="10">
    <location>
        <begin position="366"/>
        <end position="405"/>
    </location>
</feature>